<dbReference type="Pfam" id="PF13181">
    <property type="entry name" value="TPR_8"/>
    <property type="match status" value="2"/>
</dbReference>
<dbReference type="Gene3D" id="3.90.70.10">
    <property type="entry name" value="Cysteine proteinases"/>
    <property type="match status" value="1"/>
</dbReference>
<dbReference type="Gene3D" id="1.25.40.10">
    <property type="entry name" value="Tetratricopeptide repeat domain"/>
    <property type="match status" value="2"/>
</dbReference>
<keyword evidence="1" id="KW-0802">TPR repeat</keyword>
<comment type="caution">
    <text evidence="4">The sequence shown here is derived from an EMBL/GenBank/DDBJ whole genome shotgun (WGS) entry which is preliminary data.</text>
</comment>
<feature type="transmembrane region" description="Helical" evidence="2">
    <location>
        <begin position="15"/>
        <end position="37"/>
    </location>
</feature>
<dbReference type="InterPro" id="IPR019734">
    <property type="entry name" value="TPR_rpt"/>
</dbReference>
<dbReference type="InterPro" id="IPR039564">
    <property type="entry name" value="Peptidase_C39-like"/>
</dbReference>
<evidence type="ECO:0000259" key="3">
    <source>
        <dbReference type="Pfam" id="PF13529"/>
    </source>
</evidence>
<feature type="domain" description="Peptidase C39-like" evidence="3">
    <location>
        <begin position="92"/>
        <end position="207"/>
    </location>
</feature>
<evidence type="ECO:0000313" key="4">
    <source>
        <dbReference type="EMBL" id="OGM34492.1"/>
    </source>
</evidence>
<reference evidence="4 5" key="1">
    <citation type="journal article" date="2016" name="Nat. Commun.">
        <title>Thousands of microbial genomes shed light on interconnected biogeochemical processes in an aquifer system.</title>
        <authorList>
            <person name="Anantharaman K."/>
            <person name="Brown C.T."/>
            <person name="Hug L.A."/>
            <person name="Sharon I."/>
            <person name="Castelle C.J."/>
            <person name="Probst A.J."/>
            <person name="Thomas B.C."/>
            <person name="Singh A."/>
            <person name="Wilkins M.J."/>
            <person name="Karaoz U."/>
            <person name="Brodie E.L."/>
            <person name="Williams K.H."/>
            <person name="Hubbard S.S."/>
            <person name="Banfield J.F."/>
        </authorList>
    </citation>
    <scope>NUCLEOTIDE SEQUENCE [LARGE SCALE GENOMIC DNA]</scope>
</reference>
<dbReference type="SMART" id="SM00028">
    <property type="entry name" value="TPR"/>
    <property type="match status" value="2"/>
</dbReference>
<dbReference type="EMBL" id="MGGR01000005">
    <property type="protein sequence ID" value="OGM34492.1"/>
    <property type="molecule type" value="Genomic_DNA"/>
</dbReference>
<accession>A0A1F7Z4D7</accession>
<dbReference type="Proteomes" id="UP000177169">
    <property type="component" value="Unassembled WGS sequence"/>
</dbReference>
<feature type="repeat" description="TPR" evidence="1">
    <location>
        <begin position="345"/>
        <end position="378"/>
    </location>
</feature>
<dbReference type="SUPFAM" id="SSF48452">
    <property type="entry name" value="TPR-like"/>
    <property type="match status" value="1"/>
</dbReference>
<keyword evidence="2" id="KW-0472">Membrane</keyword>
<evidence type="ECO:0000256" key="1">
    <source>
        <dbReference type="PROSITE-ProRule" id="PRU00339"/>
    </source>
</evidence>
<gene>
    <name evidence="4" type="ORF">A3D01_03020</name>
</gene>
<protein>
    <recommendedName>
        <fullName evidence="3">Peptidase C39-like domain-containing protein</fullName>
    </recommendedName>
</protein>
<feature type="repeat" description="TPR" evidence="1">
    <location>
        <begin position="275"/>
        <end position="308"/>
    </location>
</feature>
<dbReference type="STRING" id="1802505.A3D01_03020"/>
<keyword evidence="2" id="KW-0812">Transmembrane</keyword>
<dbReference type="InterPro" id="IPR011990">
    <property type="entry name" value="TPR-like_helical_dom_sf"/>
</dbReference>
<proteinExistence type="predicted"/>
<sequence length="388" mass="44683">MEPKLLHPISFNPRIPYPVTILLAGFATFIISFIYFLNLDSDFVYKIQRQAVVQKIENYEYSLREKAATQAVHTEAVSYQLPSDFAVLPSAKWVPQTFNNCGPATTSMVLQYFGYSVSQEDTKSALRTNPDDKNVFTFEISDYLRKNYNIESKLLYNGSAQTLKTLIANGIYVMVEDWLHPNEDIGHVTILRGFDDKRGMFIADDSYLGTNIKYPYEEFDKTQWKPFNREYLPVYKPEQKALVETIVGNDWDEKTMFENAVEKNLADTKKDSEDMYAWFNVGTSYFALGKFQEAKSAFEKSKEIGWPKRMLWYQIQPVETYIALSESDKAIQLANVGLIGNDSFSELHLEKAKAYKGLGDMGKAREETEKALYYHPNYPDAKEFLNSL</sequence>
<name>A0A1F7Z4D7_9BACT</name>
<dbReference type="AlphaFoldDB" id="A0A1F7Z4D7"/>
<keyword evidence="2" id="KW-1133">Transmembrane helix</keyword>
<organism evidence="4 5">
    <name type="scientific">Candidatus Woesebacteria bacterium RIFCSPHIGHO2_02_FULL_39_13</name>
    <dbReference type="NCBI Taxonomy" id="1802505"/>
    <lineage>
        <taxon>Bacteria</taxon>
        <taxon>Candidatus Woeseibacteriota</taxon>
    </lineage>
</organism>
<evidence type="ECO:0000256" key="2">
    <source>
        <dbReference type="SAM" id="Phobius"/>
    </source>
</evidence>
<dbReference type="PROSITE" id="PS50005">
    <property type="entry name" value="TPR"/>
    <property type="match status" value="2"/>
</dbReference>
<evidence type="ECO:0000313" key="5">
    <source>
        <dbReference type="Proteomes" id="UP000177169"/>
    </source>
</evidence>
<dbReference type="Pfam" id="PF13529">
    <property type="entry name" value="Peptidase_C39_2"/>
    <property type="match status" value="1"/>
</dbReference>